<dbReference type="SUPFAM" id="SSF54060">
    <property type="entry name" value="His-Me finger endonucleases"/>
    <property type="match status" value="1"/>
</dbReference>
<dbReference type="RefSeq" id="WP_253648477.1">
    <property type="nucleotide sequence ID" value="NZ_BAAAMO010000004.1"/>
</dbReference>
<evidence type="ECO:0000313" key="4">
    <source>
        <dbReference type="EMBL" id="MFD0928041.1"/>
    </source>
</evidence>
<dbReference type="Pfam" id="PF13392">
    <property type="entry name" value="HNH_3"/>
    <property type="match status" value="1"/>
</dbReference>
<feature type="domain" description="NUMOD4" evidence="2">
    <location>
        <begin position="108"/>
        <end position="140"/>
    </location>
</feature>
<dbReference type="InterPro" id="IPR010902">
    <property type="entry name" value="NUMOD4"/>
</dbReference>
<organism evidence="4 5">
    <name type="scientific">Williamsia deligens</name>
    <dbReference type="NCBI Taxonomy" id="321325"/>
    <lineage>
        <taxon>Bacteria</taxon>
        <taxon>Bacillati</taxon>
        <taxon>Actinomycetota</taxon>
        <taxon>Actinomycetes</taxon>
        <taxon>Mycobacteriales</taxon>
        <taxon>Nocardiaceae</taxon>
        <taxon>Williamsia</taxon>
    </lineage>
</organism>
<name>A0ABW3GBR0_9NOCA</name>
<keyword evidence="5" id="KW-1185">Reference proteome</keyword>
<dbReference type="GO" id="GO:0004519">
    <property type="term" value="F:endonuclease activity"/>
    <property type="evidence" value="ECO:0007669"/>
    <property type="project" value="UniProtKB-KW"/>
</dbReference>
<dbReference type="InterPro" id="IPR044925">
    <property type="entry name" value="His-Me_finger_sf"/>
</dbReference>
<feature type="region of interest" description="Disordered" evidence="1">
    <location>
        <begin position="187"/>
        <end position="226"/>
    </location>
</feature>
<dbReference type="Proteomes" id="UP001597068">
    <property type="component" value="Unassembled WGS sequence"/>
</dbReference>
<feature type="region of interest" description="Disordered" evidence="1">
    <location>
        <begin position="245"/>
        <end position="273"/>
    </location>
</feature>
<dbReference type="EMBL" id="JBHTIL010000006">
    <property type="protein sequence ID" value="MFD0928041.1"/>
    <property type="molecule type" value="Genomic_DNA"/>
</dbReference>
<feature type="region of interest" description="Disordered" evidence="1">
    <location>
        <begin position="28"/>
        <end position="51"/>
    </location>
</feature>
<feature type="domain" description="HNH nuclease" evidence="3">
    <location>
        <begin position="161"/>
        <end position="201"/>
    </location>
</feature>
<proteinExistence type="predicted"/>
<evidence type="ECO:0000256" key="1">
    <source>
        <dbReference type="SAM" id="MobiDB-lite"/>
    </source>
</evidence>
<evidence type="ECO:0000259" key="2">
    <source>
        <dbReference type="Pfam" id="PF07463"/>
    </source>
</evidence>
<dbReference type="Gene3D" id="3.90.75.20">
    <property type="match status" value="1"/>
</dbReference>
<sequence>MPHNRRHLSASQRAAIAVEYEKVFAEEAKKRQGARTDIQETLPECKPQASDEAGDLFQVSGRSVRDAKFVAENDPETFENPPTPDNLTPAQLTAGGGLVVYLEMSMTEQWATVPNFPRYEVSTRGRVRRGDRILTPRCRNGGRAEVCLSRDSGGRSFQAVARLVLTAHTGPCPSGRLALHLDGDPTNNDHNNLRWGTHADRERLKSRHGRSLAQQTRCRSGRHEMTPENTYWTPQLTRLCRACQDDRKRPQIDSPEPGRTNTPDAPKRPAGSN</sequence>
<keyword evidence="4" id="KW-0540">Nuclease</keyword>
<evidence type="ECO:0000259" key="3">
    <source>
        <dbReference type="Pfam" id="PF13392"/>
    </source>
</evidence>
<dbReference type="Pfam" id="PF07463">
    <property type="entry name" value="NUMOD4"/>
    <property type="match status" value="1"/>
</dbReference>
<reference evidence="5" key="1">
    <citation type="journal article" date="2019" name="Int. J. Syst. Evol. Microbiol.">
        <title>The Global Catalogue of Microorganisms (GCM) 10K type strain sequencing project: providing services to taxonomists for standard genome sequencing and annotation.</title>
        <authorList>
            <consortium name="The Broad Institute Genomics Platform"/>
            <consortium name="The Broad Institute Genome Sequencing Center for Infectious Disease"/>
            <person name="Wu L."/>
            <person name="Ma J."/>
        </authorList>
    </citation>
    <scope>NUCLEOTIDE SEQUENCE [LARGE SCALE GENOMIC DNA]</scope>
    <source>
        <strain evidence="5">CCUG 50873</strain>
    </source>
</reference>
<keyword evidence="4" id="KW-0255">Endonuclease</keyword>
<keyword evidence="4" id="KW-0378">Hydrolase</keyword>
<comment type="caution">
    <text evidence="4">The sequence shown here is derived from an EMBL/GenBank/DDBJ whole genome shotgun (WGS) entry which is preliminary data.</text>
</comment>
<evidence type="ECO:0000313" key="5">
    <source>
        <dbReference type="Proteomes" id="UP001597068"/>
    </source>
</evidence>
<accession>A0ABW3GBR0</accession>
<dbReference type="InterPro" id="IPR003615">
    <property type="entry name" value="HNH_nuc"/>
</dbReference>
<gene>
    <name evidence="4" type="ORF">ACFQ04_20065</name>
</gene>
<protein>
    <submittedName>
        <fullName evidence="4">NUMOD4 motif-containing HNH endonuclease</fullName>
    </submittedName>
</protein>